<dbReference type="InterPro" id="IPR001680">
    <property type="entry name" value="WD40_rpt"/>
</dbReference>
<dbReference type="EMBL" id="LR877173">
    <property type="protein sequence ID" value="CAD2222930.1"/>
    <property type="molecule type" value="Genomic_DNA"/>
</dbReference>
<feature type="compositionally biased region" description="Polar residues" evidence="4">
    <location>
        <begin position="1042"/>
        <end position="1063"/>
    </location>
</feature>
<keyword evidence="5" id="KW-0812">Transmembrane</keyword>
<dbReference type="InterPro" id="IPR015943">
    <property type="entry name" value="WD40/YVTN_repeat-like_dom_sf"/>
</dbReference>
<gene>
    <name evidence="6" type="ORF">ADEAN_001048600</name>
</gene>
<dbReference type="SUPFAM" id="SSF50978">
    <property type="entry name" value="WD40 repeat-like"/>
    <property type="match status" value="1"/>
</dbReference>
<accession>A0A7G2CT15</accession>
<dbReference type="PROSITE" id="PS50294">
    <property type="entry name" value="WD_REPEATS_REGION"/>
    <property type="match status" value="1"/>
</dbReference>
<evidence type="ECO:0000313" key="7">
    <source>
        <dbReference type="Proteomes" id="UP000515908"/>
    </source>
</evidence>
<feature type="transmembrane region" description="Helical" evidence="5">
    <location>
        <begin position="707"/>
        <end position="732"/>
    </location>
</feature>
<organism evidence="6 7">
    <name type="scientific">Angomonas deanei</name>
    <dbReference type="NCBI Taxonomy" id="59799"/>
    <lineage>
        <taxon>Eukaryota</taxon>
        <taxon>Discoba</taxon>
        <taxon>Euglenozoa</taxon>
        <taxon>Kinetoplastea</taxon>
        <taxon>Metakinetoplastina</taxon>
        <taxon>Trypanosomatida</taxon>
        <taxon>Trypanosomatidae</taxon>
        <taxon>Strigomonadinae</taxon>
        <taxon>Angomonas</taxon>
    </lineage>
</organism>
<evidence type="ECO:0000256" key="1">
    <source>
        <dbReference type="ARBA" id="ARBA00022574"/>
    </source>
</evidence>
<keyword evidence="1 3" id="KW-0853">WD repeat</keyword>
<dbReference type="PANTHER" id="PTHR22847">
    <property type="entry name" value="WD40 REPEAT PROTEIN"/>
    <property type="match status" value="1"/>
</dbReference>
<feature type="repeat" description="WD" evidence="3">
    <location>
        <begin position="135"/>
        <end position="176"/>
    </location>
</feature>
<evidence type="ECO:0000256" key="3">
    <source>
        <dbReference type="PROSITE-ProRule" id="PRU00221"/>
    </source>
</evidence>
<keyword evidence="5" id="KW-1133">Transmembrane helix</keyword>
<keyword evidence="5" id="KW-0472">Membrane</keyword>
<dbReference type="GO" id="GO:1990234">
    <property type="term" value="C:transferase complex"/>
    <property type="evidence" value="ECO:0007669"/>
    <property type="project" value="UniProtKB-ARBA"/>
</dbReference>
<feature type="compositionally biased region" description="Low complexity" evidence="4">
    <location>
        <begin position="1121"/>
        <end position="1133"/>
    </location>
</feature>
<feature type="compositionally biased region" description="Acidic residues" evidence="4">
    <location>
        <begin position="566"/>
        <end position="575"/>
    </location>
</feature>
<feature type="transmembrane region" description="Helical" evidence="5">
    <location>
        <begin position="883"/>
        <end position="902"/>
    </location>
</feature>
<dbReference type="SMART" id="SM00320">
    <property type="entry name" value="WD40"/>
    <property type="match status" value="7"/>
</dbReference>
<feature type="transmembrane region" description="Helical" evidence="5">
    <location>
        <begin position="411"/>
        <end position="432"/>
    </location>
</feature>
<feature type="region of interest" description="Disordered" evidence="4">
    <location>
        <begin position="560"/>
        <end position="581"/>
    </location>
</feature>
<keyword evidence="7" id="KW-1185">Reference proteome</keyword>
<proteinExistence type="predicted"/>
<feature type="region of interest" description="Disordered" evidence="4">
    <location>
        <begin position="1023"/>
        <end position="1071"/>
    </location>
</feature>
<reference evidence="6 7" key="1">
    <citation type="submission" date="2020-08" db="EMBL/GenBank/DDBJ databases">
        <authorList>
            <person name="Newling K."/>
            <person name="Davey J."/>
            <person name="Forrester S."/>
        </authorList>
    </citation>
    <scope>NUCLEOTIDE SEQUENCE [LARGE SCALE GENOMIC DNA]</scope>
    <source>
        <strain evidence="7">Crithidia deanei Carvalho (ATCC PRA-265)</strain>
    </source>
</reference>
<dbReference type="Proteomes" id="UP000515908">
    <property type="component" value="Chromosome 29"/>
</dbReference>
<protein>
    <submittedName>
        <fullName evidence="6">WD domain, G-beta repeat/Polycystin cation channel, putative</fullName>
    </submittedName>
</protein>
<dbReference type="PROSITE" id="PS50082">
    <property type="entry name" value="WD_REPEATS_2"/>
    <property type="match status" value="2"/>
</dbReference>
<dbReference type="Gene3D" id="2.130.10.10">
    <property type="entry name" value="YVTN repeat-like/Quinoprotein amine dehydrogenase"/>
    <property type="match status" value="1"/>
</dbReference>
<evidence type="ECO:0000256" key="5">
    <source>
        <dbReference type="SAM" id="Phobius"/>
    </source>
</evidence>
<evidence type="ECO:0000313" key="6">
    <source>
        <dbReference type="EMBL" id="CAD2222930.1"/>
    </source>
</evidence>
<feature type="compositionally biased region" description="Low complexity" evidence="4">
    <location>
        <begin position="1102"/>
        <end position="1111"/>
    </location>
</feature>
<feature type="transmembrane region" description="Helical" evidence="5">
    <location>
        <begin position="848"/>
        <end position="871"/>
    </location>
</feature>
<feature type="region of interest" description="Disordered" evidence="4">
    <location>
        <begin position="1150"/>
        <end position="1187"/>
    </location>
</feature>
<evidence type="ECO:0000256" key="4">
    <source>
        <dbReference type="SAM" id="MobiDB-lite"/>
    </source>
</evidence>
<feature type="transmembrane region" description="Helical" evidence="5">
    <location>
        <begin position="744"/>
        <end position="764"/>
    </location>
</feature>
<dbReference type="VEuPathDB" id="TriTrypDB:ADEAN_001048600"/>
<feature type="transmembrane region" description="Helical" evidence="5">
    <location>
        <begin position="914"/>
        <end position="937"/>
    </location>
</feature>
<dbReference type="OrthoDB" id="10255630at2759"/>
<feature type="region of interest" description="Disordered" evidence="4">
    <location>
        <begin position="1089"/>
        <end position="1134"/>
    </location>
</feature>
<evidence type="ECO:0000256" key="2">
    <source>
        <dbReference type="ARBA" id="ARBA00022737"/>
    </source>
</evidence>
<dbReference type="InterPro" id="IPR036322">
    <property type="entry name" value="WD40_repeat_dom_sf"/>
</dbReference>
<feature type="repeat" description="WD" evidence="3">
    <location>
        <begin position="49"/>
        <end position="90"/>
    </location>
</feature>
<dbReference type="PANTHER" id="PTHR22847:SF637">
    <property type="entry name" value="WD REPEAT DOMAIN 5B"/>
    <property type="match status" value="1"/>
</dbReference>
<sequence length="1304" mass="144737">MRRPVLSWRENFRILSLAASAGGRVYSGGDPSGGIGVWDSRTGRKEYVIEGHQGPVLALATLSNMDVLLTGGSDGTVRLFSLRTLQNVLVMEGTSRLVSCVACGTDGVGLALFSGGEDGTVQQWCAVTGACLHSYVGHVGPVNALCCLQEVKLMASGGEDGWLRIWSVATHKNIGSVVAHLSPVWSIAALDADRVVTGGAEAITMGAIKIWAVSLHRPPHLVMSIHGVGGLQSVSRLLTYRHFLFTAGGKGELNLWNTITGEVESTLMFHSRRITGLTLENNKLCVSSLDHTFSRWNVQDLLGQYAQPLMAYPPLLIGIGAPTTGMEETLEGKTSRRRNRHTTGSRLTSLGKLQGKENDAEYIHSVEGHSTAERTGNFLSITPTEAAMLHQELPLSFILFQLNHYSLNMRWWFDLIVFAVLLICFTLLHGVYGTTQTRMFVSEGVQSQLTHFPLLGFRQGRTFPSVINTALFYNWLELAVVDLWTNRVSTLDPPALSGYNVLLGTLNVQVQRVEGDSCQWDPIFVQDIPHKPTCYADARQMRKFNLRSKKPYLCPRSSACPSSFVPDEDDSDPSDSDSFAREERKSWKEACDALPLGADCTTGFQYKDEAGIEGINAFGQGGHMVDFIFTDNATAQRYAVRALKTLGFVDDLSTRYVAVHLYTYNPNSDIFLALHYTLENEAAGSWKPVVYDKGFELYNWETMRVRLALNCVVLIIAALLILMIGADFVMAIRTRSVFTFLVRFWFLFDLAWCSLAIASVAYFFQWIKVSGKINLQEMISLSSPDSRDALLSQSVPIRHQLHELCNKYDQYNRIASVVAACVYGKALFFLLQTEFCRSFRSALSYLRYLVLIPLFIFCVSALFCAHSLTLVNGTSMGDFRSFSLSYLSLMNLFIGGFSTTNFEAMYHQQEVQTAIVMVLLFLYFQLILAGLFTSTIIESYKVVSGSTPSVPLVVSLFNFFSQTRHRVLQVGYRIKDWATGHHRSPFSDTIPNSDNLSHADIRRIKALMVRRLRRKLGKWLEEGDLSSSGGGDGNISDVEGTSDGSGWRGTNSREGTYSAGTSTSRDKNMDGVRHQLNLRPLSMTIAHNNINHSVGTHRSDTTDTTTRSRSTNPLPRSVMDSTRSSTTASSQRSVEATLLKQADLISLLFSTEEEDEEEKTVDTVEPTTPLLPKQETPKKKKSTEEDQDDKAWALLIEEDADGHGGIGALTREVITTLWEHMAYQYHVHMTYKDTAKETAVAAELERVREALGSMTSVFKLVNDVQKSLDENEGTIRPLVEALEAGLASRKVVRESNNNNTLNNK</sequence>
<keyword evidence="2" id="KW-0677">Repeat</keyword>
<dbReference type="Pfam" id="PF00400">
    <property type="entry name" value="WD40"/>
    <property type="match status" value="2"/>
</dbReference>
<name>A0A7G2CT15_9TRYP</name>